<dbReference type="eggNOG" id="COG0457">
    <property type="taxonomic scope" value="Bacteria"/>
</dbReference>
<organism evidence="1 2">
    <name type="scientific">Solitalea canadensis (strain ATCC 29591 / DSM 3403 / JCM 21819 / LMG 8368 / NBRC 15130 / NCIMB 12057 / USAM 9D)</name>
    <name type="common">Flexibacter canadensis</name>
    <dbReference type="NCBI Taxonomy" id="929556"/>
    <lineage>
        <taxon>Bacteria</taxon>
        <taxon>Pseudomonadati</taxon>
        <taxon>Bacteroidota</taxon>
        <taxon>Sphingobacteriia</taxon>
        <taxon>Sphingobacteriales</taxon>
        <taxon>Sphingobacteriaceae</taxon>
        <taxon>Solitalea</taxon>
    </lineage>
</organism>
<proteinExistence type="predicted"/>
<accession>H8KLD2</accession>
<dbReference type="AlphaFoldDB" id="H8KLD2"/>
<evidence type="ECO:0000313" key="1">
    <source>
        <dbReference type="EMBL" id="AFD08634.1"/>
    </source>
</evidence>
<dbReference type="EMBL" id="CP003349">
    <property type="protein sequence ID" value="AFD08634.1"/>
    <property type="molecule type" value="Genomic_DNA"/>
</dbReference>
<dbReference type="KEGG" id="scn:Solca_3630"/>
<dbReference type="RefSeq" id="WP_014681857.1">
    <property type="nucleotide sequence ID" value="NC_017770.1"/>
</dbReference>
<dbReference type="Proteomes" id="UP000007590">
    <property type="component" value="Chromosome"/>
</dbReference>
<gene>
    <name evidence="1" type="ordered locus">Solca_3630</name>
</gene>
<sequence>MRFSICILFIAAIVFGCGSAQKSFEKGDYISAFERAVKELRSKPESKPLKDILRTSYKEGVTRLLDQVKAQEASTDPYRYEKVAATYSTINSMYDQLQTVNCCDKFKENYRDFKAEQKQATANATEARYSYGEQAMALNTREGSKQAYGEFMRANQLTPGYKDALKLAQQAKEEATITVFIQDFGNIQPMYGLNYNPFYNQVTNYLFRLNRPNSFTNFINGSSPGYNYNSKRPDQVIQMSFPSIYFSRPFITKQTITNNREVSTGKRGTDGKEIMQTVTAKVTIYTKTVTARAELFYQILDNHTGAFVYSNRAYADQPWTYSWAVSEGDGRALDKTNQELVGRQEIYPPQYQFIFDELTKRMYDDFTAQISQFYRDY</sequence>
<dbReference type="HOGENOM" id="CLU_737191_0_0_10"/>
<dbReference type="OrthoDB" id="1489643at2"/>
<keyword evidence="2" id="KW-1185">Reference proteome</keyword>
<dbReference type="STRING" id="929556.Solca_3630"/>
<protein>
    <submittedName>
        <fullName evidence="1">Uncharacterized protein</fullName>
    </submittedName>
</protein>
<dbReference type="PROSITE" id="PS51257">
    <property type="entry name" value="PROKAR_LIPOPROTEIN"/>
    <property type="match status" value="1"/>
</dbReference>
<reference evidence="1" key="1">
    <citation type="submission" date="2012-02" db="EMBL/GenBank/DDBJ databases">
        <title>The complete genome of Solitalea canadensis DSM 3403.</title>
        <authorList>
            <consortium name="US DOE Joint Genome Institute (JGI-PGF)"/>
            <person name="Lucas S."/>
            <person name="Copeland A."/>
            <person name="Lapidus A."/>
            <person name="Glavina del Rio T."/>
            <person name="Dalin E."/>
            <person name="Tice H."/>
            <person name="Bruce D."/>
            <person name="Goodwin L."/>
            <person name="Pitluck S."/>
            <person name="Peters L."/>
            <person name="Ovchinnikova G."/>
            <person name="Lu M."/>
            <person name="Kyrpides N."/>
            <person name="Mavromatis K."/>
            <person name="Ivanova N."/>
            <person name="Brettin T."/>
            <person name="Detter J.C."/>
            <person name="Han C."/>
            <person name="Larimer F."/>
            <person name="Land M."/>
            <person name="Hauser L."/>
            <person name="Markowitz V."/>
            <person name="Cheng J.-F."/>
            <person name="Hugenholtz P."/>
            <person name="Woyke T."/>
            <person name="Wu D."/>
            <person name="Spring S."/>
            <person name="Schroeder M."/>
            <person name="Kopitz M."/>
            <person name="Brambilla E."/>
            <person name="Klenk H.-P."/>
            <person name="Eisen J.A."/>
        </authorList>
    </citation>
    <scope>NUCLEOTIDE SEQUENCE</scope>
    <source>
        <strain evidence="1">DSM 3403</strain>
    </source>
</reference>
<evidence type="ECO:0000313" key="2">
    <source>
        <dbReference type="Proteomes" id="UP000007590"/>
    </source>
</evidence>
<name>H8KLD2_SOLCM</name>